<dbReference type="InterPro" id="IPR011576">
    <property type="entry name" value="Pyridox_Oxase_N"/>
</dbReference>
<proteinExistence type="predicted"/>
<dbReference type="AlphaFoldDB" id="A0A7D5M7T1"/>
<dbReference type="PANTHER" id="PTHR40660:SF1">
    <property type="entry name" value="5'-PHOSPHATE OXIDASE PUTATIVE DOMAIN-CONTAINING PROTEIN-RELATED"/>
    <property type="match status" value="1"/>
</dbReference>
<organism evidence="2 3">
    <name type="scientific">Nitrosopumilus ureiphilus</name>
    <dbReference type="NCBI Taxonomy" id="1470067"/>
    <lineage>
        <taxon>Archaea</taxon>
        <taxon>Nitrososphaerota</taxon>
        <taxon>Nitrososphaeria</taxon>
        <taxon>Nitrosopumilales</taxon>
        <taxon>Nitrosopumilaceae</taxon>
        <taxon>Nitrosopumilus</taxon>
    </lineage>
</organism>
<evidence type="ECO:0000313" key="2">
    <source>
        <dbReference type="EMBL" id="QLH06528.1"/>
    </source>
</evidence>
<dbReference type="Pfam" id="PF01243">
    <property type="entry name" value="PNPOx_N"/>
    <property type="match status" value="1"/>
</dbReference>
<dbReference type="InterPro" id="IPR012349">
    <property type="entry name" value="Split_barrel_FMN-bd"/>
</dbReference>
<dbReference type="RefSeq" id="WP_179372609.1">
    <property type="nucleotide sequence ID" value="NZ_CP026995.1"/>
</dbReference>
<dbReference type="OrthoDB" id="11359at2157"/>
<accession>A0A7D5M7T1</accession>
<dbReference type="PANTHER" id="PTHR40660">
    <property type="entry name" value="5'-PHOSPHATE OXIDASE PUTATIVE DOMAIN-CONTAINING PROTEIN-RELATED"/>
    <property type="match status" value="1"/>
</dbReference>
<dbReference type="SUPFAM" id="SSF50475">
    <property type="entry name" value="FMN-binding split barrel"/>
    <property type="match status" value="1"/>
</dbReference>
<dbReference type="Gene3D" id="2.30.110.10">
    <property type="entry name" value="Electron Transport, Fmn-binding Protein, Chain A"/>
    <property type="match status" value="1"/>
</dbReference>
<evidence type="ECO:0000313" key="3">
    <source>
        <dbReference type="Proteomes" id="UP000509478"/>
    </source>
</evidence>
<dbReference type="KEGG" id="nue:C5F50_05155"/>
<gene>
    <name evidence="2" type="ORF">C5F50_05155</name>
</gene>
<dbReference type="Proteomes" id="UP000509478">
    <property type="component" value="Chromosome"/>
</dbReference>
<protein>
    <submittedName>
        <fullName evidence="2">Pyridoxamine 5'-phosphate oxidase family protein</fullName>
    </submittedName>
</protein>
<name>A0A7D5M7T1_9ARCH</name>
<feature type="domain" description="Pyridoxamine 5'-phosphate oxidase N-terminal" evidence="1">
    <location>
        <begin position="5"/>
        <end position="123"/>
    </location>
</feature>
<dbReference type="EMBL" id="CP026995">
    <property type="protein sequence ID" value="QLH06528.1"/>
    <property type="molecule type" value="Genomic_DNA"/>
</dbReference>
<keyword evidence="3" id="KW-1185">Reference proteome</keyword>
<sequence length="155" mass="17667">MVKIPDSIRDFAESQGVFVVGTVGGTKFANVSPRIFFKVEEDAIYWLDFFEHKSFKNIQVNPCVTISVFNKNDLEGYQFRGLVNYITDEPTKSEIKDSIIQKILKTNPSPKIKSLSEKEAYVIQFEPKVCYSLNPEKYSDMSIGSDVDSTSLFRN</sequence>
<dbReference type="GeneID" id="56067440"/>
<evidence type="ECO:0000259" key="1">
    <source>
        <dbReference type="Pfam" id="PF01243"/>
    </source>
</evidence>
<reference evidence="2 3" key="1">
    <citation type="submission" date="2018-02" db="EMBL/GenBank/DDBJ databases">
        <title>Complete genome of Nitrosopumilus ureaphilus PS0.</title>
        <authorList>
            <person name="Qin W."/>
            <person name="Zheng Y."/>
            <person name="Stahl D.A."/>
        </authorList>
    </citation>
    <scope>NUCLEOTIDE SEQUENCE [LARGE SCALE GENOMIC DNA]</scope>
    <source>
        <strain evidence="2 3">PS0</strain>
    </source>
</reference>